<feature type="domain" description="YqgF/RNase H-like" evidence="6">
    <location>
        <begin position="1"/>
        <end position="99"/>
    </location>
</feature>
<sequence length="126" mass="13768">MRYLGIDYGSKKVGLAVSDESGRVAFPLRVIVNDKNLLAEVVKICQQEKIDSIVCGLSLDFSGQNNPIAVDAKNFCDQLATKTGLPLNFENEALTSVLAGQISPRNKELDARAAALILQRYLDRQS</sequence>
<comment type="similarity">
    <text evidence="5">Belongs to the YqgF HJR family.</text>
</comment>
<dbReference type="InterPro" id="IPR012337">
    <property type="entry name" value="RNaseH-like_sf"/>
</dbReference>
<dbReference type="Pfam" id="PF03652">
    <property type="entry name" value="RuvX"/>
    <property type="match status" value="1"/>
</dbReference>
<comment type="function">
    <text evidence="5">Could be a nuclease involved in processing of the 5'-end of pre-16S rRNA.</text>
</comment>
<gene>
    <name evidence="7" type="ORF">UT40_C0025G0008</name>
</gene>
<dbReference type="InterPro" id="IPR005227">
    <property type="entry name" value="YqgF"/>
</dbReference>
<dbReference type="GO" id="GO:0004518">
    <property type="term" value="F:nuclease activity"/>
    <property type="evidence" value="ECO:0007669"/>
    <property type="project" value="UniProtKB-KW"/>
</dbReference>
<evidence type="ECO:0000256" key="5">
    <source>
        <dbReference type="HAMAP-Rule" id="MF_00651"/>
    </source>
</evidence>
<dbReference type="NCBIfam" id="TIGR00250">
    <property type="entry name" value="RNAse_H_YqgF"/>
    <property type="match status" value="1"/>
</dbReference>
<reference evidence="7 8" key="1">
    <citation type="journal article" date="2015" name="Nature">
        <title>rRNA introns, odd ribosomes, and small enigmatic genomes across a large radiation of phyla.</title>
        <authorList>
            <person name="Brown C.T."/>
            <person name="Hug L.A."/>
            <person name="Thomas B.C."/>
            <person name="Sharon I."/>
            <person name="Castelle C.J."/>
            <person name="Singh A."/>
            <person name="Wilkins M.J."/>
            <person name="Williams K.H."/>
            <person name="Banfield J.F."/>
        </authorList>
    </citation>
    <scope>NUCLEOTIDE SEQUENCE [LARGE SCALE GENOMIC DNA]</scope>
</reference>
<dbReference type="GO" id="GO:0000967">
    <property type="term" value="P:rRNA 5'-end processing"/>
    <property type="evidence" value="ECO:0007669"/>
    <property type="project" value="UniProtKB-UniRule"/>
</dbReference>
<keyword evidence="3 5" id="KW-0540">Nuclease</keyword>
<protein>
    <recommendedName>
        <fullName evidence="5">Putative pre-16S rRNA nuclease</fullName>
        <ecNumber evidence="5">3.1.-.-</ecNumber>
    </recommendedName>
</protein>
<dbReference type="Proteomes" id="UP000034690">
    <property type="component" value="Unassembled WGS sequence"/>
</dbReference>
<evidence type="ECO:0000256" key="4">
    <source>
        <dbReference type="ARBA" id="ARBA00022801"/>
    </source>
</evidence>
<dbReference type="GO" id="GO:0005737">
    <property type="term" value="C:cytoplasm"/>
    <property type="evidence" value="ECO:0007669"/>
    <property type="project" value="UniProtKB-SubCell"/>
</dbReference>
<evidence type="ECO:0000259" key="6">
    <source>
        <dbReference type="SMART" id="SM00732"/>
    </source>
</evidence>
<comment type="subcellular location">
    <subcellularLocation>
        <location evidence="5">Cytoplasm</location>
    </subcellularLocation>
</comment>
<dbReference type="Gene3D" id="3.30.420.140">
    <property type="entry name" value="YqgF/RNase H-like domain"/>
    <property type="match status" value="1"/>
</dbReference>
<evidence type="ECO:0000256" key="1">
    <source>
        <dbReference type="ARBA" id="ARBA00022490"/>
    </source>
</evidence>
<dbReference type="InterPro" id="IPR037027">
    <property type="entry name" value="YqgF/RNaseH-like_dom_sf"/>
</dbReference>
<dbReference type="HAMAP" id="MF_00651">
    <property type="entry name" value="Nuclease_YqgF"/>
    <property type="match status" value="1"/>
</dbReference>
<keyword evidence="4 5" id="KW-0378">Hydrolase</keyword>
<evidence type="ECO:0000256" key="3">
    <source>
        <dbReference type="ARBA" id="ARBA00022722"/>
    </source>
</evidence>
<dbReference type="EMBL" id="LBWQ01000025">
    <property type="protein sequence ID" value="KKR13093.1"/>
    <property type="molecule type" value="Genomic_DNA"/>
</dbReference>
<evidence type="ECO:0000256" key="2">
    <source>
        <dbReference type="ARBA" id="ARBA00022517"/>
    </source>
</evidence>
<dbReference type="InterPro" id="IPR006641">
    <property type="entry name" value="YqgF/RNaseH-like_dom"/>
</dbReference>
<proteinExistence type="inferred from homology"/>
<dbReference type="EC" id="3.1.-.-" evidence="5"/>
<evidence type="ECO:0000313" key="8">
    <source>
        <dbReference type="Proteomes" id="UP000034690"/>
    </source>
</evidence>
<keyword evidence="2 5" id="KW-0690">Ribosome biogenesis</keyword>
<evidence type="ECO:0000313" key="7">
    <source>
        <dbReference type="EMBL" id="KKR13093.1"/>
    </source>
</evidence>
<comment type="caution">
    <text evidence="7">The sequence shown here is derived from an EMBL/GenBank/DDBJ whole genome shotgun (WGS) entry which is preliminary data.</text>
</comment>
<dbReference type="GO" id="GO:0016788">
    <property type="term" value="F:hydrolase activity, acting on ester bonds"/>
    <property type="evidence" value="ECO:0007669"/>
    <property type="project" value="UniProtKB-UniRule"/>
</dbReference>
<dbReference type="PANTHER" id="PTHR33317:SF4">
    <property type="entry name" value="POLYNUCLEOTIDYL TRANSFERASE, RIBONUCLEASE H-LIKE SUPERFAMILY PROTEIN"/>
    <property type="match status" value="1"/>
</dbReference>
<name>A0A0G0NCA3_9BACT</name>
<organism evidence="7 8">
    <name type="scientific">Candidatus Woesebacteria bacterium GW2011_GWA1_39_21b</name>
    <dbReference type="NCBI Taxonomy" id="1618551"/>
    <lineage>
        <taxon>Bacteria</taxon>
        <taxon>Candidatus Woeseibacteriota</taxon>
    </lineage>
</organism>
<accession>A0A0G0NCA3</accession>
<dbReference type="SMART" id="SM00732">
    <property type="entry name" value="YqgFc"/>
    <property type="match status" value="1"/>
</dbReference>
<keyword evidence="1 5" id="KW-0963">Cytoplasm</keyword>
<dbReference type="CDD" id="cd16964">
    <property type="entry name" value="YqgF"/>
    <property type="match status" value="1"/>
</dbReference>
<dbReference type="PANTHER" id="PTHR33317">
    <property type="entry name" value="POLYNUCLEOTIDYL TRANSFERASE, RIBONUCLEASE H-LIKE SUPERFAMILY PROTEIN"/>
    <property type="match status" value="1"/>
</dbReference>
<dbReference type="SUPFAM" id="SSF53098">
    <property type="entry name" value="Ribonuclease H-like"/>
    <property type="match status" value="1"/>
</dbReference>
<dbReference type="AlphaFoldDB" id="A0A0G0NCA3"/>